<dbReference type="OrthoDB" id="9787658at2"/>
<feature type="domain" description="ApeI dehydratase-like" evidence="1">
    <location>
        <begin position="118"/>
        <end position="215"/>
    </location>
</feature>
<accession>A0A3S0S662</accession>
<dbReference type="InterPro" id="IPR054545">
    <property type="entry name" value="ApeI-like"/>
</dbReference>
<protein>
    <recommendedName>
        <fullName evidence="1">ApeI dehydratase-like domain-containing protein</fullName>
    </recommendedName>
</protein>
<name>A0A3S0S662_9GAMM</name>
<dbReference type="AlphaFoldDB" id="A0A3S0S662"/>
<evidence type="ECO:0000313" key="3">
    <source>
        <dbReference type="Proteomes" id="UP000267077"/>
    </source>
</evidence>
<dbReference type="Proteomes" id="UP000267077">
    <property type="component" value="Unassembled WGS sequence"/>
</dbReference>
<gene>
    <name evidence="2" type="ORF">EKH79_00250</name>
</gene>
<evidence type="ECO:0000313" key="2">
    <source>
        <dbReference type="EMBL" id="RUL67076.1"/>
    </source>
</evidence>
<comment type="caution">
    <text evidence="2">The sequence shown here is derived from an EMBL/GenBank/DDBJ whole genome shotgun (WGS) entry which is preliminary data.</text>
</comment>
<reference evidence="2 3" key="1">
    <citation type="submission" date="2018-12" db="EMBL/GenBank/DDBJ databases">
        <title>Dyella dinghuensis sp. nov. DHOA06 and Dyella choica sp. nov. 4M-K27, isolated from forest soil.</title>
        <authorList>
            <person name="Qiu L.-H."/>
            <person name="Gao Z.-H."/>
        </authorList>
    </citation>
    <scope>NUCLEOTIDE SEQUENCE [LARGE SCALE GENOMIC DNA]</scope>
    <source>
        <strain evidence="2 3">DHOA06</strain>
    </source>
</reference>
<sequence>MAVAQALEGHGVMVDLAHIARHLRTHAWVDDAQCGYASASTPGALVAFNRGGVDALCRHGRQGVVNTLQEHLQTAGYQGEPLTFRLFDDMPRLVTAAQMDALLQSPLPRDVELTEEHEDDGVWTLSLRVPLDLVYFPGHFPQAPVLPGAVQVAWALSLASTRLGTPLRCNAMEALKFQQLMRPGDRADLTLRHDAARHKLHFAYRDGDKAYSSGRLAWSADT</sequence>
<dbReference type="Pfam" id="PF22818">
    <property type="entry name" value="ApeI-like"/>
    <property type="match status" value="1"/>
</dbReference>
<evidence type="ECO:0000259" key="1">
    <source>
        <dbReference type="Pfam" id="PF22818"/>
    </source>
</evidence>
<dbReference type="SUPFAM" id="SSF54637">
    <property type="entry name" value="Thioesterase/thiol ester dehydrase-isomerase"/>
    <property type="match status" value="1"/>
</dbReference>
<dbReference type="EMBL" id="RYZR01000001">
    <property type="protein sequence ID" value="RUL67076.1"/>
    <property type="molecule type" value="Genomic_DNA"/>
</dbReference>
<dbReference type="InterPro" id="IPR029069">
    <property type="entry name" value="HotDog_dom_sf"/>
</dbReference>
<keyword evidence="3" id="KW-1185">Reference proteome</keyword>
<dbReference type="Gene3D" id="3.10.129.10">
    <property type="entry name" value="Hotdog Thioesterase"/>
    <property type="match status" value="1"/>
</dbReference>
<proteinExistence type="predicted"/>
<dbReference type="RefSeq" id="WP_126671787.1">
    <property type="nucleotide sequence ID" value="NZ_RYZR01000001.1"/>
</dbReference>
<organism evidence="2 3">
    <name type="scientific">Dyella dinghuensis</name>
    <dbReference type="NCBI Taxonomy" id="1920169"/>
    <lineage>
        <taxon>Bacteria</taxon>
        <taxon>Pseudomonadati</taxon>
        <taxon>Pseudomonadota</taxon>
        <taxon>Gammaproteobacteria</taxon>
        <taxon>Lysobacterales</taxon>
        <taxon>Rhodanobacteraceae</taxon>
        <taxon>Dyella</taxon>
    </lineage>
</organism>